<dbReference type="OrthoDB" id="8781972at2"/>
<organism evidence="14 15">
    <name type="scientific">Glaciimonas soli</name>
    <dbReference type="NCBI Taxonomy" id="2590999"/>
    <lineage>
        <taxon>Bacteria</taxon>
        <taxon>Pseudomonadati</taxon>
        <taxon>Pseudomonadota</taxon>
        <taxon>Betaproteobacteria</taxon>
        <taxon>Burkholderiales</taxon>
        <taxon>Oxalobacteraceae</taxon>
        <taxon>Glaciimonas</taxon>
    </lineage>
</organism>
<feature type="domain" description="Trimeric autotransporter adhesin YadA-like head" evidence="12">
    <location>
        <begin position="97"/>
        <end position="123"/>
    </location>
</feature>
<accession>A0A843YRY3</accession>
<feature type="domain" description="Trimeric autotransporter adhesin YadA-like stalk" evidence="13">
    <location>
        <begin position="187"/>
        <end position="222"/>
    </location>
</feature>
<dbReference type="GO" id="GO:0015031">
    <property type="term" value="P:protein transport"/>
    <property type="evidence" value="ECO:0007669"/>
    <property type="project" value="UniProtKB-KW"/>
</dbReference>
<evidence type="ECO:0000256" key="4">
    <source>
        <dbReference type="ARBA" id="ARBA00022448"/>
    </source>
</evidence>
<feature type="domain" description="Trimeric autotransporter adhesin YadA-like head" evidence="12">
    <location>
        <begin position="60"/>
        <end position="82"/>
    </location>
</feature>
<evidence type="ECO:0000256" key="7">
    <source>
        <dbReference type="ARBA" id="ARBA00022729"/>
    </source>
</evidence>
<evidence type="ECO:0000256" key="9">
    <source>
        <dbReference type="ARBA" id="ARBA00023136"/>
    </source>
</evidence>
<evidence type="ECO:0000256" key="5">
    <source>
        <dbReference type="ARBA" id="ARBA00022452"/>
    </source>
</evidence>
<evidence type="ECO:0000313" key="15">
    <source>
        <dbReference type="Proteomes" id="UP000451565"/>
    </source>
</evidence>
<evidence type="ECO:0000256" key="2">
    <source>
        <dbReference type="ARBA" id="ARBA00004442"/>
    </source>
</evidence>
<evidence type="ECO:0000256" key="3">
    <source>
        <dbReference type="ARBA" id="ARBA00005848"/>
    </source>
</evidence>
<dbReference type="Pfam" id="PF05658">
    <property type="entry name" value="YadA_head"/>
    <property type="match status" value="3"/>
</dbReference>
<evidence type="ECO:0000259" key="13">
    <source>
        <dbReference type="Pfam" id="PF05662"/>
    </source>
</evidence>
<dbReference type="GO" id="GO:0009986">
    <property type="term" value="C:cell surface"/>
    <property type="evidence" value="ECO:0007669"/>
    <property type="project" value="UniProtKB-SubCell"/>
</dbReference>
<feature type="domain" description="Trimeric autotransporter adhesin YadA-like head" evidence="12">
    <location>
        <begin position="161"/>
        <end position="182"/>
    </location>
</feature>
<evidence type="ECO:0000256" key="1">
    <source>
        <dbReference type="ARBA" id="ARBA00004241"/>
    </source>
</evidence>
<dbReference type="EMBL" id="WINI01000009">
    <property type="protein sequence ID" value="MQR02509.1"/>
    <property type="molecule type" value="Genomic_DNA"/>
</dbReference>
<evidence type="ECO:0000259" key="11">
    <source>
        <dbReference type="Pfam" id="PF03895"/>
    </source>
</evidence>
<keyword evidence="5" id="KW-1134">Transmembrane beta strand</keyword>
<proteinExistence type="inferred from homology"/>
<dbReference type="InterPro" id="IPR008635">
    <property type="entry name" value="Coiled_stalk_dom"/>
</dbReference>
<dbReference type="SUPFAM" id="SSF101967">
    <property type="entry name" value="Adhesin YadA, collagen-binding domain"/>
    <property type="match status" value="1"/>
</dbReference>
<comment type="caution">
    <text evidence="14">The sequence shown here is derived from an EMBL/GenBank/DDBJ whole genome shotgun (WGS) entry which is preliminary data.</text>
</comment>
<dbReference type="GO" id="GO:0009279">
    <property type="term" value="C:cell outer membrane"/>
    <property type="evidence" value="ECO:0007669"/>
    <property type="project" value="UniProtKB-SubCell"/>
</dbReference>
<dbReference type="InterPro" id="IPR008640">
    <property type="entry name" value="Adhesin_Head_dom"/>
</dbReference>
<keyword evidence="8" id="KW-0653">Protein transport</keyword>
<name>A0A843YRY3_9BURK</name>
<evidence type="ECO:0000256" key="8">
    <source>
        <dbReference type="ARBA" id="ARBA00022927"/>
    </source>
</evidence>
<comment type="similarity">
    <text evidence="3">Belongs to the autotransporter-2 (AT-2) (TC 1.B.40) family.</text>
</comment>
<reference evidence="14 15" key="1">
    <citation type="submission" date="2019-10" db="EMBL/GenBank/DDBJ databases">
        <title>Glaciimonas soli sp. nov., a psychrophilic bacterium isolated from the forest soil of a high elevation mountain in Taiwan.</title>
        <authorList>
            <person name="Wang L.-T."/>
            <person name="Shieh W.Y."/>
        </authorList>
    </citation>
    <scope>NUCLEOTIDE SEQUENCE [LARGE SCALE GENOMIC DNA]</scope>
    <source>
        <strain evidence="14 15">GS1</strain>
    </source>
</reference>
<dbReference type="Pfam" id="PF03895">
    <property type="entry name" value="YadA_anchor"/>
    <property type="match status" value="1"/>
</dbReference>
<dbReference type="RefSeq" id="WP_153236123.1">
    <property type="nucleotide sequence ID" value="NZ_WINI01000009.1"/>
</dbReference>
<protein>
    <recommendedName>
        <fullName evidence="16">Trimeric autotransporter adhesin</fullName>
    </recommendedName>
</protein>
<evidence type="ECO:0000259" key="12">
    <source>
        <dbReference type="Pfam" id="PF05658"/>
    </source>
</evidence>
<keyword evidence="4" id="KW-0813">Transport</keyword>
<dbReference type="Pfam" id="PF05662">
    <property type="entry name" value="YadA_stalk"/>
    <property type="match status" value="1"/>
</dbReference>
<keyword evidence="9" id="KW-0472">Membrane</keyword>
<feature type="domain" description="Trimeric autotransporter adhesin YadA-like C-terminal membrane anchor" evidence="11">
    <location>
        <begin position="329"/>
        <end position="387"/>
    </location>
</feature>
<dbReference type="AlphaFoldDB" id="A0A843YRY3"/>
<dbReference type="CDD" id="cd12820">
    <property type="entry name" value="LbR_YadA-like"/>
    <property type="match status" value="1"/>
</dbReference>
<gene>
    <name evidence="14" type="ORF">GEV47_17675</name>
</gene>
<keyword evidence="10" id="KW-0998">Cell outer membrane</keyword>
<dbReference type="InterPro" id="IPR005594">
    <property type="entry name" value="YadA_C"/>
</dbReference>
<evidence type="ECO:0000313" key="14">
    <source>
        <dbReference type="EMBL" id="MQR02509.1"/>
    </source>
</evidence>
<evidence type="ECO:0000256" key="6">
    <source>
        <dbReference type="ARBA" id="ARBA00022692"/>
    </source>
</evidence>
<evidence type="ECO:0000256" key="10">
    <source>
        <dbReference type="ARBA" id="ARBA00023237"/>
    </source>
</evidence>
<dbReference type="InterPro" id="IPR011049">
    <property type="entry name" value="Serralysin-like_metalloprot_C"/>
</dbReference>
<comment type="subcellular location">
    <subcellularLocation>
        <location evidence="2">Cell outer membrane</location>
    </subcellularLocation>
    <subcellularLocation>
        <location evidence="1">Cell surface</location>
    </subcellularLocation>
</comment>
<keyword evidence="15" id="KW-1185">Reference proteome</keyword>
<keyword evidence="7" id="KW-0732">Signal</keyword>
<evidence type="ECO:0008006" key="16">
    <source>
        <dbReference type="Google" id="ProtNLM"/>
    </source>
</evidence>
<dbReference type="SUPFAM" id="SSF54523">
    <property type="entry name" value="Pili subunits"/>
    <property type="match status" value="1"/>
</dbReference>
<keyword evidence="6" id="KW-0812">Transmembrane</keyword>
<dbReference type="Proteomes" id="UP000451565">
    <property type="component" value="Unassembled WGS sequence"/>
</dbReference>
<dbReference type="Gene3D" id="2.150.10.10">
    <property type="entry name" value="Serralysin-like metalloprotease, C-terminal"/>
    <property type="match status" value="2"/>
</dbReference>
<sequence length="387" mass="39867">MKRDYHDVLSAGGGSNNKSRLPVAALMLAVGLWGVILASDADAQTNEAVEVGDGAQARFGAIAIGFNALARGDYSVALGHDAQANNGATAIATHSQALGQNSIAIGNNARSLGIESMAYGVGSEAASWFGIAMGSDTVVSSSATRSMALGAFSSVAENASYAVALGANSEATRANTISVGNSTWQRQITNVAAGVENTDAANYGQLIGLRDQLQNQVSNLDGRVTIVENNKNLNANPVSDNGANVNNDNHVPEQISTAMEQGLKQANTYTDTQVTQANDYTNAQVTQAKAQANAYTDQRFNDAQRAIDTVAKNAYAGVAAAMAMPNFTPSGPGRTVVATGTATYMGGSALAASVIHRSRNGHWLGNAAVSVTNTGDVGLRSQVGYEF</sequence>
<dbReference type="InterPro" id="IPR045584">
    <property type="entry name" value="Pilin-like"/>
</dbReference>
<dbReference type="Gene3D" id="3.30.1300.30">
    <property type="entry name" value="GSPII I/J protein-like"/>
    <property type="match status" value="1"/>
</dbReference>